<reference evidence="2 3" key="1">
    <citation type="submission" date="2021-08" db="EMBL/GenBank/DDBJ databases">
        <title>Whole genome sequence of novel Actinomyces species strain MAS-1.</title>
        <authorList>
            <person name="Saito M."/>
            <person name="Kuwahara N."/>
            <person name="Takizawa T."/>
            <person name="Gotouda H."/>
            <person name="Ochiai T."/>
        </authorList>
    </citation>
    <scope>NUCLEOTIDE SEQUENCE [LARGE SCALE GENOMIC DNA]</scope>
    <source>
        <strain evidence="2 3">MAS-1</strain>
    </source>
</reference>
<accession>A0ABM7UPK4</accession>
<dbReference type="Proteomes" id="UP000824496">
    <property type="component" value="Chromosome"/>
</dbReference>
<dbReference type="EMBL" id="AP025017">
    <property type="protein sequence ID" value="BDA65265.1"/>
    <property type="molecule type" value="Genomic_DNA"/>
</dbReference>
<evidence type="ECO:0000313" key="3">
    <source>
        <dbReference type="Proteomes" id="UP000824496"/>
    </source>
</evidence>
<organism evidence="2 3">
    <name type="scientific">Actinomyces capricornis</name>
    <dbReference type="NCBI Taxonomy" id="2755559"/>
    <lineage>
        <taxon>Bacteria</taxon>
        <taxon>Bacillati</taxon>
        <taxon>Actinomycetota</taxon>
        <taxon>Actinomycetes</taxon>
        <taxon>Actinomycetales</taxon>
        <taxon>Actinomycetaceae</taxon>
        <taxon>Actinomyces</taxon>
    </lineage>
</organism>
<sequence>MDTATAHHHGAGDEEHYCDERASQGDAQCGPAALGNRLPAGELQEPGDVEEGVHHGKEDDDGSDD</sequence>
<evidence type="ECO:0000256" key="1">
    <source>
        <dbReference type="SAM" id="MobiDB-lite"/>
    </source>
</evidence>
<name>A0ABM7UPK4_9ACTO</name>
<feature type="compositionally biased region" description="Basic and acidic residues" evidence="1">
    <location>
        <begin position="10"/>
        <end position="23"/>
    </location>
</feature>
<keyword evidence="3" id="KW-1185">Reference proteome</keyword>
<evidence type="ECO:0008006" key="4">
    <source>
        <dbReference type="Google" id="ProtNLM"/>
    </source>
</evidence>
<gene>
    <name evidence="2" type="ORF">MANAM107_20990</name>
</gene>
<evidence type="ECO:0000313" key="2">
    <source>
        <dbReference type="EMBL" id="BDA65265.1"/>
    </source>
</evidence>
<proteinExistence type="predicted"/>
<feature type="region of interest" description="Disordered" evidence="1">
    <location>
        <begin position="1"/>
        <end position="65"/>
    </location>
</feature>
<protein>
    <recommendedName>
        <fullName evidence="4">Zinc transporter permease</fullName>
    </recommendedName>
</protein>